<keyword evidence="1" id="KW-0812">Transmembrane</keyword>
<evidence type="ECO:0000313" key="2">
    <source>
        <dbReference type="EMBL" id="NHZ83269.1"/>
    </source>
</evidence>
<gene>
    <name evidence="2" type="ORF">F2P44_28940</name>
</gene>
<proteinExistence type="predicted"/>
<dbReference type="RefSeq" id="WP_167092756.1">
    <property type="nucleotide sequence ID" value="NZ_WHJG01000047.1"/>
</dbReference>
<feature type="transmembrane region" description="Helical" evidence="1">
    <location>
        <begin position="12"/>
        <end position="37"/>
    </location>
</feature>
<evidence type="ECO:0000256" key="1">
    <source>
        <dbReference type="SAM" id="Phobius"/>
    </source>
</evidence>
<evidence type="ECO:0008006" key="4">
    <source>
        <dbReference type="Google" id="ProtNLM"/>
    </source>
</evidence>
<accession>A0ABX0NIF9</accession>
<keyword evidence="1" id="KW-0472">Membrane</keyword>
<reference evidence="2 3" key="1">
    <citation type="submission" date="2019-10" db="EMBL/GenBank/DDBJ databases">
        <title>Taxonomy of Antarctic Massilia spp.: description of Massilia rubra sp. nov., Massilia aquatica sp. nov., Massilia mucilaginosa sp. nov., Massilia frigida sp. nov. isolated from streams, lakes and regoliths.</title>
        <authorList>
            <person name="Holochova P."/>
            <person name="Sedlacek I."/>
            <person name="Kralova S."/>
            <person name="Maslanova I."/>
            <person name="Busse H.-J."/>
            <person name="Stankova E."/>
            <person name="Vrbovska V."/>
            <person name="Kovarovic V."/>
            <person name="Bartak M."/>
            <person name="Svec P."/>
            <person name="Pantucek R."/>
        </authorList>
    </citation>
    <scope>NUCLEOTIDE SEQUENCE [LARGE SCALE GENOMIC DNA]</scope>
    <source>
        <strain evidence="2 3">CCM 8695</strain>
    </source>
</reference>
<feature type="transmembrane region" description="Helical" evidence="1">
    <location>
        <begin position="76"/>
        <end position="95"/>
    </location>
</feature>
<protein>
    <recommendedName>
        <fullName evidence="4">DUF3649 domain-containing protein</fullName>
    </recommendedName>
</protein>
<name>A0ABX0NIF9_9BURK</name>
<feature type="transmembrane region" description="Helical" evidence="1">
    <location>
        <begin position="49"/>
        <end position="70"/>
    </location>
</feature>
<sequence>MSHPRLTWQSALMRTLIGVVGGVVLAHCFMVGTAAALTAAGWMARADAVVTAGMLAFLVWAGAVLLAFAAASARRAAGWSLGSASGFALLGWICLHG</sequence>
<dbReference type="EMBL" id="WHJG01000047">
    <property type="protein sequence ID" value="NHZ83269.1"/>
    <property type="molecule type" value="Genomic_DNA"/>
</dbReference>
<evidence type="ECO:0000313" key="3">
    <source>
        <dbReference type="Proteomes" id="UP000621455"/>
    </source>
</evidence>
<keyword evidence="3" id="KW-1185">Reference proteome</keyword>
<organism evidence="2 3">
    <name type="scientific">Massilia frigida</name>
    <dbReference type="NCBI Taxonomy" id="2609281"/>
    <lineage>
        <taxon>Bacteria</taxon>
        <taxon>Pseudomonadati</taxon>
        <taxon>Pseudomonadota</taxon>
        <taxon>Betaproteobacteria</taxon>
        <taxon>Burkholderiales</taxon>
        <taxon>Oxalobacteraceae</taxon>
        <taxon>Telluria group</taxon>
        <taxon>Massilia</taxon>
    </lineage>
</organism>
<dbReference type="Proteomes" id="UP000621455">
    <property type="component" value="Unassembled WGS sequence"/>
</dbReference>
<keyword evidence="1" id="KW-1133">Transmembrane helix</keyword>
<comment type="caution">
    <text evidence="2">The sequence shown here is derived from an EMBL/GenBank/DDBJ whole genome shotgun (WGS) entry which is preliminary data.</text>
</comment>